<evidence type="ECO:0000313" key="2">
    <source>
        <dbReference type="EMBL" id="CAF2097818.1"/>
    </source>
</evidence>
<keyword evidence="1" id="KW-1133">Transmembrane helix</keyword>
<sequence>MMDQEVNQCGFSSHGLWKALILGMILCVFYKGCIGGHELGLCFFYFKLVNKLSEHVILFYLCGLLDV</sequence>
<evidence type="ECO:0000256" key="1">
    <source>
        <dbReference type="SAM" id="Phobius"/>
    </source>
</evidence>
<gene>
    <name evidence="2" type="ORF">DARMORV10_A05P20320.1</name>
</gene>
<dbReference type="EMBL" id="HG994359">
    <property type="protein sequence ID" value="CAF2097818.1"/>
    <property type="molecule type" value="Genomic_DNA"/>
</dbReference>
<proteinExistence type="predicted"/>
<keyword evidence="1" id="KW-0472">Membrane</keyword>
<protein>
    <submittedName>
        <fullName evidence="2">(rape) hypothetical protein</fullName>
    </submittedName>
</protein>
<feature type="transmembrane region" description="Helical" evidence="1">
    <location>
        <begin position="20"/>
        <end position="46"/>
    </location>
</feature>
<dbReference type="AlphaFoldDB" id="A0A816TPC3"/>
<dbReference type="Proteomes" id="UP001295469">
    <property type="component" value="Chromosome A05"/>
</dbReference>
<organism evidence="2">
    <name type="scientific">Brassica napus</name>
    <name type="common">Rape</name>
    <dbReference type="NCBI Taxonomy" id="3708"/>
    <lineage>
        <taxon>Eukaryota</taxon>
        <taxon>Viridiplantae</taxon>
        <taxon>Streptophyta</taxon>
        <taxon>Embryophyta</taxon>
        <taxon>Tracheophyta</taxon>
        <taxon>Spermatophyta</taxon>
        <taxon>Magnoliopsida</taxon>
        <taxon>eudicotyledons</taxon>
        <taxon>Gunneridae</taxon>
        <taxon>Pentapetalae</taxon>
        <taxon>rosids</taxon>
        <taxon>malvids</taxon>
        <taxon>Brassicales</taxon>
        <taxon>Brassicaceae</taxon>
        <taxon>Brassiceae</taxon>
        <taxon>Brassica</taxon>
    </lineage>
</organism>
<keyword evidence="1" id="KW-0812">Transmembrane</keyword>
<reference evidence="2" key="1">
    <citation type="submission" date="2021-01" db="EMBL/GenBank/DDBJ databases">
        <authorList>
            <consortium name="Genoscope - CEA"/>
            <person name="William W."/>
        </authorList>
    </citation>
    <scope>NUCLEOTIDE SEQUENCE</scope>
</reference>
<accession>A0A816TPC3</accession>
<name>A0A816TPC3_BRANA</name>